<reference evidence="1" key="1">
    <citation type="submission" date="2022-06" db="EMBL/GenBank/DDBJ databases">
        <title>New Polynucleobacter species.</title>
        <authorList>
            <person name="Hahn M.W."/>
        </authorList>
    </citation>
    <scope>NUCLEOTIDE SEQUENCE</scope>
    <source>
        <strain evidence="1">UK-FUSCHL-C3</strain>
    </source>
</reference>
<proteinExistence type="predicted"/>
<dbReference type="InterPro" id="IPR052184">
    <property type="entry name" value="SDR_enzymes"/>
</dbReference>
<accession>A0AAU8A119</accession>
<gene>
    <name evidence="1" type="ORF">NKE59_05650</name>
</gene>
<name>A0AAU8A119_9BURK</name>
<organism evidence="1">
    <name type="scientific">Polynucleobacter sp. UK-FUSCHL-C3</name>
    <dbReference type="NCBI Taxonomy" id="2955208"/>
    <lineage>
        <taxon>Bacteria</taxon>
        <taxon>Pseudomonadati</taxon>
        <taxon>Pseudomonadota</taxon>
        <taxon>Betaproteobacteria</taxon>
        <taxon>Burkholderiales</taxon>
        <taxon>Burkholderiaceae</taxon>
        <taxon>Polynucleobacter</taxon>
    </lineage>
</organism>
<dbReference type="PANTHER" id="PTHR45458">
    <property type="entry name" value="SHORT-CHAIN DEHYDROGENASE/REDUCTASE SDR"/>
    <property type="match status" value="1"/>
</dbReference>
<protein>
    <submittedName>
        <fullName evidence="1">SDR family NAD(P)-dependent oxidoreductase</fullName>
    </submittedName>
</protein>
<dbReference type="PANTHER" id="PTHR45458:SF1">
    <property type="entry name" value="SHORT CHAIN DEHYDROGENASE"/>
    <property type="match status" value="1"/>
</dbReference>
<dbReference type="InterPro" id="IPR002347">
    <property type="entry name" value="SDR_fam"/>
</dbReference>
<dbReference type="PRINTS" id="PR00081">
    <property type="entry name" value="GDHRDH"/>
</dbReference>
<dbReference type="Gene3D" id="3.40.50.720">
    <property type="entry name" value="NAD(P)-binding Rossmann-like Domain"/>
    <property type="match status" value="1"/>
</dbReference>
<dbReference type="RefSeq" id="WP_353437990.1">
    <property type="nucleotide sequence ID" value="NZ_CP099959.1"/>
</dbReference>
<dbReference type="GO" id="GO:0016616">
    <property type="term" value="F:oxidoreductase activity, acting on the CH-OH group of donors, NAD or NADP as acceptor"/>
    <property type="evidence" value="ECO:0007669"/>
    <property type="project" value="TreeGrafter"/>
</dbReference>
<dbReference type="AlphaFoldDB" id="A0AAU8A119"/>
<evidence type="ECO:0000313" key="1">
    <source>
        <dbReference type="EMBL" id="XCC56986.1"/>
    </source>
</evidence>
<dbReference type="Pfam" id="PF00106">
    <property type="entry name" value="adh_short"/>
    <property type="match status" value="1"/>
</dbReference>
<dbReference type="EMBL" id="CP099959">
    <property type="protein sequence ID" value="XCC56986.1"/>
    <property type="molecule type" value="Genomic_DNA"/>
</dbReference>
<sequence>MPLFNKPFRALIIGSSGTIGSALVSALESHPSCHEVIGLHRNSDPVIDYDHLESIQTAYETLEKLRPFDLIINTIGVLHTQQWTPEKRLADLQANQLQQQFLSNAVGPALTIKHFSKLMNPAGGVFATLSAKVGSITDNRLGGWYSYRASKAALNMLIKTASIELHRTQPHLMLVAIHPGTVKSNLSRPFRGDEIGRDPSEAASEILSILGNLQASDTGSFKSYRGEDIPW</sequence>
<dbReference type="InterPro" id="IPR036291">
    <property type="entry name" value="NAD(P)-bd_dom_sf"/>
</dbReference>
<dbReference type="SUPFAM" id="SSF51735">
    <property type="entry name" value="NAD(P)-binding Rossmann-fold domains"/>
    <property type="match status" value="1"/>
</dbReference>